<feature type="compositionally biased region" description="Polar residues" evidence="4">
    <location>
        <begin position="441"/>
        <end position="451"/>
    </location>
</feature>
<comment type="caution">
    <text evidence="6">The sequence shown here is derived from an EMBL/GenBank/DDBJ whole genome shotgun (WGS) entry which is preliminary data.</text>
</comment>
<dbReference type="EMBL" id="JAFKCZ010000006">
    <property type="protein sequence ID" value="MBN7796796.1"/>
    <property type="molecule type" value="Genomic_DNA"/>
</dbReference>
<evidence type="ECO:0000256" key="4">
    <source>
        <dbReference type="SAM" id="MobiDB-lite"/>
    </source>
</evidence>
<dbReference type="GO" id="GO:0022857">
    <property type="term" value="F:transmembrane transporter activity"/>
    <property type="evidence" value="ECO:0007669"/>
    <property type="project" value="InterPro"/>
</dbReference>
<dbReference type="AlphaFoldDB" id="A0A939DF89"/>
<evidence type="ECO:0000313" key="7">
    <source>
        <dbReference type="Proteomes" id="UP000664303"/>
    </source>
</evidence>
<feature type="compositionally biased region" description="Acidic residues" evidence="4">
    <location>
        <begin position="417"/>
        <end position="430"/>
    </location>
</feature>
<feature type="transmembrane region" description="Helical" evidence="5">
    <location>
        <begin position="322"/>
        <end position="341"/>
    </location>
</feature>
<keyword evidence="1 5" id="KW-0812">Transmembrane</keyword>
<dbReference type="Proteomes" id="UP000664303">
    <property type="component" value="Unassembled WGS sequence"/>
</dbReference>
<feature type="transmembrane region" description="Helical" evidence="5">
    <location>
        <begin position="130"/>
        <end position="149"/>
    </location>
</feature>
<evidence type="ECO:0000313" key="6">
    <source>
        <dbReference type="EMBL" id="MBN7796796.1"/>
    </source>
</evidence>
<feature type="transmembrane region" description="Helical" evidence="5">
    <location>
        <begin position="347"/>
        <end position="368"/>
    </location>
</feature>
<feature type="transmembrane region" description="Helical" evidence="5">
    <location>
        <begin position="234"/>
        <end position="252"/>
    </location>
</feature>
<protein>
    <submittedName>
        <fullName evidence="6">MFS transporter</fullName>
    </submittedName>
</protein>
<evidence type="ECO:0000256" key="3">
    <source>
        <dbReference type="ARBA" id="ARBA00023136"/>
    </source>
</evidence>
<dbReference type="CDD" id="cd17477">
    <property type="entry name" value="MFS_YcaD_like"/>
    <property type="match status" value="1"/>
</dbReference>
<evidence type="ECO:0000256" key="2">
    <source>
        <dbReference type="ARBA" id="ARBA00022989"/>
    </source>
</evidence>
<dbReference type="InterPro" id="IPR047200">
    <property type="entry name" value="MFS_YcaD-like"/>
</dbReference>
<dbReference type="PANTHER" id="PTHR23521">
    <property type="entry name" value="TRANSPORTER MFS SUPERFAMILY"/>
    <property type="match status" value="1"/>
</dbReference>
<feature type="region of interest" description="Disordered" evidence="4">
    <location>
        <begin position="399"/>
        <end position="451"/>
    </location>
</feature>
<feature type="transmembrane region" description="Helical" evidence="5">
    <location>
        <begin position="46"/>
        <end position="65"/>
    </location>
</feature>
<dbReference type="PANTHER" id="PTHR23521:SF3">
    <property type="entry name" value="MFS TRANSPORTER"/>
    <property type="match status" value="1"/>
</dbReference>
<feature type="transmembrane region" description="Helical" evidence="5">
    <location>
        <begin position="289"/>
        <end position="310"/>
    </location>
</feature>
<dbReference type="Pfam" id="PF07690">
    <property type="entry name" value="MFS_1"/>
    <property type="match status" value="2"/>
</dbReference>
<feature type="transmembrane region" description="Helical" evidence="5">
    <location>
        <begin position="264"/>
        <end position="283"/>
    </location>
</feature>
<keyword evidence="3 5" id="KW-0472">Membrane</keyword>
<dbReference type="RefSeq" id="WP_206560243.1">
    <property type="nucleotide sequence ID" value="NZ_JAFKCZ010000006.1"/>
</dbReference>
<dbReference type="Gene3D" id="1.20.1250.20">
    <property type="entry name" value="MFS general substrate transporter like domains"/>
    <property type="match status" value="2"/>
</dbReference>
<name>A0A939DF89_9GAMM</name>
<organism evidence="6 7">
    <name type="scientific">Parahaliea mediterranea</name>
    <dbReference type="NCBI Taxonomy" id="651086"/>
    <lineage>
        <taxon>Bacteria</taxon>
        <taxon>Pseudomonadati</taxon>
        <taxon>Pseudomonadota</taxon>
        <taxon>Gammaproteobacteria</taxon>
        <taxon>Cellvibrionales</taxon>
        <taxon>Halieaceae</taxon>
        <taxon>Parahaliea</taxon>
    </lineage>
</organism>
<evidence type="ECO:0000256" key="5">
    <source>
        <dbReference type="SAM" id="Phobius"/>
    </source>
</evidence>
<keyword evidence="7" id="KW-1185">Reference proteome</keyword>
<proteinExistence type="predicted"/>
<accession>A0A939DF89</accession>
<reference evidence="6" key="1">
    <citation type="submission" date="2021-02" db="EMBL/GenBank/DDBJ databases">
        <title>PHA producing bacteria isolated from coastal sediment in Guangdong, Shenzhen.</title>
        <authorList>
            <person name="Zheng W."/>
            <person name="Yu S."/>
            <person name="Huang Y."/>
        </authorList>
    </citation>
    <scope>NUCLEOTIDE SEQUENCE</scope>
    <source>
        <strain evidence="6">TN14-10</strain>
    </source>
</reference>
<feature type="transmembrane region" description="Helical" evidence="5">
    <location>
        <begin position="161"/>
        <end position="181"/>
    </location>
</feature>
<dbReference type="InterPro" id="IPR011701">
    <property type="entry name" value="MFS"/>
</dbReference>
<gene>
    <name evidence="6" type="ORF">JYP50_09350</name>
</gene>
<feature type="transmembrane region" description="Helical" evidence="5">
    <location>
        <begin position="202"/>
        <end position="222"/>
    </location>
</feature>
<dbReference type="GO" id="GO:0005886">
    <property type="term" value="C:plasma membrane"/>
    <property type="evidence" value="ECO:0007669"/>
    <property type="project" value="TreeGrafter"/>
</dbReference>
<feature type="transmembrane region" description="Helical" evidence="5">
    <location>
        <begin position="96"/>
        <end position="118"/>
    </location>
</feature>
<sequence>MRALFTVTSLLVSTSLLLIGHGMQLTLLPLRGSINGLSEFQIGMSASSYFLGFVAGALFIPRIIAKVGHIRSFAVLTAIMTCALLGLEMLDGWAPWLVLRFFTGAVICGLYTVIESWLNDQASPQSRGQVLAIYTFIVLMSMAAGQGLINVGPASSSTPFTLAAVFLALAIVPVGLTSRLAPAPLESTRTRFSLLYRRSKPAFAGTMVSGLVVGGFWSLGAVFAQRYSQSLNDVTLFITAAIAGGALFQYPIGWLSDRVDRRQVMLALCVLGALASAAVAFSVGRPWHLAAVFGFGACVMPMYAISLAMAADNSSSKEFVEIGTSVLMLNALCSAVAPLLLGQAMTAFNPAALFWGSAILCGLFALYIGIQCVRTARLPAAQQTPFEAAVLEAAPTAFDLDPRGLDDESGDLIPQGLEEEEEEEELEERGEDAPPAADSGAGQQRIQATGE</sequence>
<feature type="transmembrane region" description="Helical" evidence="5">
    <location>
        <begin position="72"/>
        <end position="90"/>
    </location>
</feature>
<dbReference type="InterPro" id="IPR036259">
    <property type="entry name" value="MFS_trans_sf"/>
</dbReference>
<keyword evidence="2 5" id="KW-1133">Transmembrane helix</keyword>
<evidence type="ECO:0000256" key="1">
    <source>
        <dbReference type="ARBA" id="ARBA00022692"/>
    </source>
</evidence>
<dbReference type="SUPFAM" id="SSF103473">
    <property type="entry name" value="MFS general substrate transporter"/>
    <property type="match status" value="1"/>
</dbReference>